<dbReference type="EMBL" id="LRXL01000001">
    <property type="protein sequence ID" value="OAB81834.1"/>
    <property type="molecule type" value="Genomic_DNA"/>
</dbReference>
<evidence type="ECO:0000313" key="2">
    <source>
        <dbReference type="EMBL" id="OAB81834.1"/>
    </source>
</evidence>
<dbReference type="Gene3D" id="3.90.550.10">
    <property type="entry name" value="Spore Coat Polysaccharide Biosynthesis Protein SpsA, Chain A"/>
    <property type="match status" value="1"/>
</dbReference>
<dbReference type="GO" id="GO:0016779">
    <property type="term" value="F:nucleotidyltransferase activity"/>
    <property type="evidence" value="ECO:0007669"/>
    <property type="project" value="UniProtKB-ARBA"/>
</dbReference>
<evidence type="ECO:0000259" key="1">
    <source>
        <dbReference type="Pfam" id="PF12804"/>
    </source>
</evidence>
<keyword evidence="3" id="KW-1185">Reference proteome</keyword>
<name>A0A167KFG2_9FLAO</name>
<gene>
    <name evidence="2" type="ORF">ULVI_00420</name>
</gene>
<dbReference type="SUPFAM" id="SSF53448">
    <property type="entry name" value="Nucleotide-diphospho-sugar transferases"/>
    <property type="match status" value="1"/>
</dbReference>
<dbReference type="CDD" id="cd04182">
    <property type="entry name" value="GT_2_like_f"/>
    <property type="match status" value="1"/>
</dbReference>
<reference evidence="2 3" key="1">
    <citation type="submission" date="2016-02" db="EMBL/GenBank/DDBJ databases">
        <title>Ulvibacter sp. LPB0005, isolated from Thais luteostoma.</title>
        <authorList>
            <person name="Shin S.-K."/>
            <person name="Yi H."/>
        </authorList>
    </citation>
    <scope>NUCLEOTIDE SEQUENCE [LARGE SCALE GENOMIC DNA]</scope>
    <source>
        <strain evidence="2 3">LPB0005</strain>
    </source>
</reference>
<feature type="domain" description="MobA-like NTP transferase" evidence="1">
    <location>
        <begin position="7"/>
        <end position="166"/>
    </location>
</feature>
<dbReference type="Pfam" id="PF12804">
    <property type="entry name" value="NTP_transf_3"/>
    <property type="match status" value="1"/>
</dbReference>
<dbReference type="AlphaFoldDB" id="A0A167KFG2"/>
<proteinExistence type="predicted"/>
<dbReference type="PANTHER" id="PTHR43777">
    <property type="entry name" value="MOLYBDENUM COFACTOR CYTIDYLYLTRANSFERASE"/>
    <property type="match status" value="1"/>
</dbReference>
<dbReference type="Proteomes" id="UP000077013">
    <property type="component" value="Unassembled WGS sequence"/>
</dbReference>
<dbReference type="OrthoDB" id="9779263at2"/>
<organism evidence="2 3">
    <name type="scientific">Cochleicola gelatinilyticus</name>
    <dbReference type="NCBI Taxonomy" id="1763537"/>
    <lineage>
        <taxon>Bacteria</taxon>
        <taxon>Pseudomonadati</taxon>
        <taxon>Bacteroidota</taxon>
        <taxon>Flavobacteriia</taxon>
        <taxon>Flavobacteriales</taxon>
        <taxon>Flavobacteriaceae</taxon>
        <taxon>Cochleicola</taxon>
    </lineage>
</organism>
<sequence>MKSLAIVILAAGASARMGIPKQLLPFQNDTLLGTVLKNATHTKIETIYCVVGANASEVKKTHQHYKVTFITNPNHATGLSSSIQKAVSFISENHLGIEAILFLLGDQPFITSEYIQNYIDLHLKHPRNIIATSYANNVGVPALFPKHYFGNLQTMTGDQGAKHLLNGTETKKLISLPSEALIDIDTLETYESIIRSLQ</sequence>
<dbReference type="RefSeq" id="WP_082830740.1">
    <property type="nucleotide sequence ID" value="NZ_LRXL01000001.1"/>
</dbReference>
<evidence type="ECO:0000313" key="3">
    <source>
        <dbReference type="Proteomes" id="UP000077013"/>
    </source>
</evidence>
<dbReference type="STRING" id="1763537.ULVI_00420"/>
<protein>
    <recommendedName>
        <fullName evidence="1">MobA-like NTP transferase domain-containing protein</fullName>
    </recommendedName>
</protein>
<accession>A0A167KFG2</accession>
<dbReference type="PANTHER" id="PTHR43777:SF1">
    <property type="entry name" value="MOLYBDENUM COFACTOR CYTIDYLYLTRANSFERASE"/>
    <property type="match status" value="1"/>
</dbReference>
<dbReference type="InterPro" id="IPR029044">
    <property type="entry name" value="Nucleotide-diphossugar_trans"/>
</dbReference>
<dbReference type="InterPro" id="IPR025877">
    <property type="entry name" value="MobA-like_NTP_Trfase"/>
</dbReference>
<comment type="caution">
    <text evidence="2">The sequence shown here is derived from an EMBL/GenBank/DDBJ whole genome shotgun (WGS) entry which is preliminary data.</text>
</comment>